<keyword evidence="7" id="KW-0813">Transport</keyword>
<dbReference type="Pfam" id="PF00403">
    <property type="entry name" value="HMA"/>
    <property type="match status" value="4"/>
</dbReference>
<keyword evidence="8" id="KW-0678">Repressor</keyword>
<evidence type="ECO:0000256" key="1">
    <source>
        <dbReference type="ARBA" id="ARBA00004123"/>
    </source>
</evidence>
<evidence type="ECO:0000256" key="16">
    <source>
        <dbReference type="ARBA" id="ARBA00022840"/>
    </source>
</evidence>
<feature type="transmembrane region" description="Helical" evidence="32">
    <location>
        <begin position="1014"/>
        <end position="1035"/>
    </location>
</feature>
<dbReference type="STRING" id="52904.ENSSMAP00000019393"/>
<dbReference type="GO" id="GO:0005634">
    <property type="term" value="C:nucleus"/>
    <property type="evidence" value="ECO:0007669"/>
    <property type="project" value="UniProtKB-SubCell"/>
</dbReference>
<reference evidence="34 35" key="1">
    <citation type="submission" date="2017-12" db="EMBL/GenBank/DDBJ databases">
        <title>Integrating genomic resources of turbot (Scophthalmus maximus) in depth evaluation of genetic and physical mapping variation across individuals.</title>
        <authorList>
            <person name="Martinez P."/>
        </authorList>
    </citation>
    <scope>NUCLEOTIDE SEQUENCE [LARGE SCALE GENOMIC DNA]</scope>
</reference>
<dbReference type="InterPro" id="IPR036412">
    <property type="entry name" value="HAD-like_sf"/>
</dbReference>
<keyword evidence="17" id="KW-0460">Magnesium</keyword>
<dbReference type="InterPro" id="IPR036322">
    <property type="entry name" value="WD40_repeat_dom_sf"/>
</dbReference>
<dbReference type="GO" id="GO:0140581">
    <property type="term" value="F:P-type monovalent copper transporter activity"/>
    <property type="evidence" value="ECO:0007669"/>
    <property type="project" value="UniProtKB-EC"/>
</dbReference>
<keyword evidence="10 32" id="KW-0812">Transmembrane</keyword>
<dbReference type="PANTHER" id="PTHR43520">
    <property type="entry name" value="ATP7, ISOFORM B"/>
    <property type="match status" value="1"/>
</dbReference>
<dbReference type="InterPro" id="IPR023214">
    <property type="entry name" value="HAD_sf"/>
</dbReference>
<dbReference type="InterPro" id="IPR044492">
    <property type="entry name" value="P_typ_ATPase_HD_dom"/>
</dbReference>
<evidence type="ECO:0000256" key="6">
    <source>
        <dbReference type="ARBA" id="ARBA00012517"/>
    </source>
</evidence>
<dbReference type="Gene3D" id="3.40.50.1000">
    <property type="entry name" value="HAD superfamily/HAD-like"/>
    <property type="match status" value="1"/>
</dbReference>
<keyword evidence="24" id="KW-0804">Transcription</keyword>
<keyword evidence="19 32" id="KW-1133">Transmembrane helix</keyword>
<comment type="subunit">
    <text evidence="27">Monomer. Interacts with COMMD1/MURR1. Interacts with DCTN4, in a copper-dependent manner. Interacts with ATOX1. Interacts (via C-terminus) with ZBTB16/PLZF.</text>
</comment>
<dbReference type="SFLD" id="SFLDG00002">
    <property type="entry name" value="C1.7:_P-type_atpase_like"/>
    <property type="match status" value="1"/>
</dbReference>
<organism evidence="34 35">
    <name type="scientific">Scophthalmus maximus</name>
    <name type="common">Turbot</name>
    <name type="synonym">Psetta maxima</name>
    <dbReference type="NCBI Taxonomy" id="52904"/>
    <lineage>
        <taxon>Eukaryota</taxon>
        <taxon>Metazoa</taxon>
        <taxon>Chordata</taxon>
        <taxon>Craniata</taxon>
        <taxon>Vertebrata</taxon>
        <taxon>Euteleostomi</taxon>
        <taxon>Actinopterygii</taxon>
        <taxon>Neopterygii</taxon>
        <taxon>Teleostei</taxon>
        <taxon>Neoteleostei</taxon>
        <taxon>Acanthomorphata</taxon>
        <taxon>Carangaria</taxon>
        <taxon>Pleuronectiformes</taxon>
        <taxon>Pleuronectoidei</taxon>
        <taxon>Scophthalmidae</taxon>
        <taxon>Scophthalmus</taxon>
    </lineage>
</organism>
<keyword evidence="21" id="KW-0805">Transcription regulation</keyword>
<dbReference type="Pfam" id="PF00702">
    <property type="entry name" value="Hydrolase"/>
    <property type="match status" value="1"/>
</dbReference>
<dbReference type="Gene3D" id="2.70.150.10">
    <property type="entry name" value="Calcium-transporting ATPase, cytoplasmic transduction domain A"/>
    <property type="match status" value="1"/>
</dbReference>
<dbReference type="InterPro" id="IPR001680">
    <property type="entry name" value="WD40_rpt"/>
</dbReference>
<comment type="similarity">
    <text evidence="5">Belongs to the WD repeat ESC family.</text>
</comment>
<dbReference type="SFLD" id="SFLDF00027">
    <property type="entry name" value="p-type_atpase"/>
    <property type="match status" value="1"/>
</dbReference>
<dbReference type="SUPFAM" id="SSF50978">
    <property type="entry name" value="WD40 repeat-like"/>
    <property type="match status" value="1"/>
</dbReference>
<dbReference type="FunFam" id="3.40.50.1000:FF:000144">
    <property type="entry name" value="copper-transporting ATPase 1 isoform X2"/>
    <property type="match status" value="1"/>
</dbReference>
<dbReference type="InterPro" id="IPR027256">
    <property type="entry name" value="P-typ_ATPase_IB"/>
</dbReference>
<dbReference type="PRINTS" id="PR00942">
    <property type="entry name" value="CUATPASEI"/>
</dbReference>
<sequence>MRENKNMSESPSQAGKEIPAKKQKLSSDENSNPDLSGDENDDAASVESGTNAERPDTPTNTANAPGRKSSGKGKWRSKKCRYSFKCVNSLREDHGQPLFGVQFNWHSKEGDPLVFATVGSNRVTLYECHSQGEIRLLQSYVDADAEENFYTCAWTYDTSTSHPLLAVAGSRGIIRVINHISMQCIKHYVGHGNAINELKFHPRDPNLLLSVSKDHALRLWNIQTDTLVAIFGGVEGHRDEVLSADFDLLGEKIMSCGMDHSLKLWRINSERMQKAIRGSYEYNPSKTNRPFVSQKIHFPDFSTRDIHRNYVDCVRWLGDLILSKSCENAIVCWKPGKMEDDIDHIKPNESNVTILGRFDYSQCDIWYMRFSMDFWQKMLALGNQVGKLYVWDLEGEDPHKAKCTTLTLPKCMSAIRQTSFSRDSSVLIAENCADVGEQGLDNLAYEYGSQSELCPPPKAASRVTLHLPGLGTEHQARAVETRVSILKGVFAVGLSLPRRLAKVDYDTSVVTTKEIALELQSLGHGVESAVQIGVDGMHCDSCVQSIEEHIAMLPGVIDIKVSLQDGAALIVYRPLLITQQELKGAIEDMGFDATLLTEDPSMDDISCWQTDASTPSTETVTIGIVGMTCDSCVRSIEGRISQMTGVQCITVSLEEGKGTVTFDPCLTEPELLRAAIEDMGFDASLQDPAKSGQSYEKPRPAGSGPARLPDSQTPNKAGVTNGTGSHRNPNYRSHSPAVRAQKCFICVTGMTCASCVSNIEKNLLKHKGIVSVLVSLMAGKAEVKYDSELTDAVAVTQLVEELGFGAKLIEDNVVSRGRLDLSITGMTCASCVHNIESRLTATKGILGASVALATQKAQIQFDPEVLGARDIITIVQSLGFKASLVKPGLKSNLDHSKEITQWKNSFLLSLVFGLPVMGLMIYMMVMDSQHGEHGGAMPEEQNLLPGLSLLNLVFFLLCTPVQIFGGRYFYVQAYRSLRHRTANMDVLIVLATSIAYIYSCVVLVVAMAEQAAQSPVTFFDTPPMLFVFIALGRWLEHVAKSKTSEALAKLMSLQATDATVVTLGPNLSIISEEQVVVELVQQGDVVKVSPGGKFPVDGKVIEGSSMADESLITGEPMPVSKKVGSRVIAGSINAHGALLVEATHVGNDTTLSQIVKLVEEAQTSKAPIQQFADRLSGYFVPFIVLVSLLTLVAWIAIGFVDFDVVMENFPGYNQNISKAEVVVRFAFQASITVLSIACPCSLGLATPTAVMVGTGVGAQNGILIKGGEPLEMAHKIGVVMFDKTGTITNGVPRVTRVLVLWEMARMPLRKILAVVGTAEASSEHPLGMAVAKHCKDELGSDVLGYCQDFQAVPGCGISCRVSSVEHLLQQQGDERFLLLGATTDESSLLSAAEAPSAGEGSSNSVLIGNREWMRRNGHHIGADVDAAMCSHETKGQTAVLVAIDGVLCAMLAIADTVKAESALAVHTLQSRGIEVVMITGDNRRTAKAIAAQVGIRKVFAEVLPSHKVAKVQELQQRGLRVAMVGDGVNDSPALARADVGIAIGTGTDVAIEAADIVLIRNDLLDVVASIELSKKTVRRIRINFVFALIYNLVGIPIAAGVFMPAGLVLQPWMGSAAMAASSVSVVLSSLLLRMYKKTPVELYEEQQDRYSLLDHQTAEDLNV</sequence>
<feature type="domain" description="HMA" evidence="33">
    <location>
        <begin position="741"/>
        <end position="807"/>
    </location>
</feature>
<dbReference type="PROSITE" id="PS01047">
    <property type="entry name" value="HMA_1"/>
    <property type="match status" value="4"/>
</dbReference>
<feature type="domain" description="HMA" evidence="33">
    <location>
        <begin position="618"/>
        <end position="684"/>
    </location>
</feature>
<dbReference type="Proteomes" id="UP000246464">
    <property type="component" value="Chromosome 1"/>
</dbReference>
<evidence type="ECO:0000256" key="12">
    <source>
        <dbReference type="ARBA" id="ARBA00022737"/>
    </source>
</evidence>
<dbReference type="InterPro" id="IPR008250">
    <property type="entry name" value="ATPase_P-typ_transduc_dom_A_sf"/>
</dbReference>
<evidence type="ECO:0000256" key="14">
    <source>
        <dbReference type="ARBA" id="ARBA00022753"/>
    </source>
</evidence>
<dbReference type="PANTHER" id="PTHR43520:SF30">
    <property type="entry name" value="COPPER-TRANSPORTING ATPASE 2"/>
    <property type="match status" value="1"/>
</dbReference>
<dbReference type="EC" id="7.2.2.8" evidence="6"/>
<dbReference type="SUPFAM" id="SSF56784">
    <property type="entry name" value="HAD-like"/>
    <property type="match status" value="1"/>
</dbReference>
<evidence type="ECO:0000256" key="5">
    <source>
        <dbReference type="ARBA" id="ARBA00008075"/>
    </source>
</evidence>
<dbReference type="Gene3D" id="3.40.1110.10">
    <property type="entry name" value="Calcium-transporting ATPase, cytoplasmic domain N"/>
    <property type="match status" value="1"/>
</dbReference>
<dbReference type="FunFam" id="3.40.1110.10:FF:000015">
    <property type="entry name" value="ATPase copper transporting beta"/>
    <property type="match status" value="1"/>
</dbReference>
<gene>
    <name evidence="34" type="ORF">SMAX5B_006968</name>
</gene>
<keyword evidence="11" id="KW-0479">Metal-binding</keyword>
<evidence type="ECO:0000256" key="19">
    <source>
        <dbReference type="ARBA" id="ARBA00022989"/>
    </source>
</evidence>
<evidence type="ECO:0000256" key="15">
    <source>
        <dbReference type="ARBA" id="ARBA00022796"/>
    </source>
</evidence>
<feature type="transmembrane region" description="Helical" evidence="32">
    <location>
        <begin position="945"/>
        <end position="965"/>
    </location>
</feature>
<dbReference type="SFLD" id="SFLDS00003">
    <property type="entry name" value="Haloacid_Dehalogenase"/>
    <property type="match status" value="1"/>
</dbReference>
<keyword evidence="20" id="KW-0186">Copper</keyword>
<evidence type="ECO:0000256" key="21">
    <source>
        <dbReference type="ARBA" id="ARBA00023015"/>
    </source>
</evidence>
<dbReference type="GO" id="GO:0005507">
    <property type="term" value="F:copper ion binding"/>
    <property type="evidence" value="ECO:0007669"/>
    <property type="project" value="InterPro"/>
</dbReference>
<dbReference type="InterPro" id="IPR059000">
    <property type="entry name" value="ATPase_P-type_domA"/>
</dbReference>
<dbReference type="NCBIfam" id="TIGR00003">
    <property type="entry name" value="copper ion binding protein"/>
    <property type="match status" value="3"/>
</dbReference>
<comment type="catalytic activity">
    <reaction evidence="26">
        <text>Cu(+)(in) + ATP + H2O = Cu(+)(out) + ADP + phosphate + H(+)</text>
        <dbReference type="Rhea" id="RHEA:25792"/>
        <dbReference type="ChEBI" id="CHEBI:15377"/>
        <dbReference type="ChEBI" id="CHEBI:15378"/>
        <dbReference type="ChEBI" id="CHEBI:30616"/>
        <dbReference type="ChEBI" id="CHEBI:43474"/>
        <dbReference type="ChEBI" id="CHEBI:49552"/>
        <dbReference type="ChEBI" id="CHEBI:456216"/>
        <dbReference type="EC" id="7.2.2.8"/>
    </reaction>
</comment>
<feature type="transmembrane region" description="Helical" evidence="32">
    <location>
        <begin position="986"/>
        <end position="1008"/>
    </location>
</feature>
<dbReference type="NCBIfam" id="TIGR01525">
    <property type="entry name" value="ATPase-IB_hvy"/>
    <property type="match status" value="1"/>
</dbReference>
<evidence type="ECO:0000256" key="27">
    <source>
        <dbReference type="ARBA" id="ARBA00065683"/>
    </source>
</evidence>
<feature type="repeat" description="WD" evidence="30">
    <location>
        <begin position="188"/>
        <end position="230"/>
    </location>
</feature>
<keyword evidence="15" id="KW-0187">Copper transport</keyword>
<evidence type="ECO:0000256" key="4">
    <source>
        <dbReference type="ARBA" id="ARBA00006024"/>
    </source>
</evidence>
<dbReference type="GO" id="GO:0046688">
    <property type="term" value="P:response to copper ion"/>
    <property type="evidence" value="ECO:0007669"/>
    <property type="project" value="UniProtKB-ARBA"/>
</dbReference>
<dbReference type="Gene3D" id="2.130.10.10">
    <property type="entry name" value="YVTN repeat-like/Quinoprotein amine dehydrogenase"/>
    <property type="match status" value="1"/>
</dbReference>
<dbReference type="FunFam" id="2.130.10.10:FF:000056">
    <property type="entry name" value="Polycomb protein eed"/>
    <property type="match status" value="1"/>
</dbReference>
<proteinExistence type="inferred from homology"/>
<dbReference type="EMBL" id="CP026243">
    <property type="protein sequence ID" value="AWO95955.1"/>
    <property type="molecule type" value="Genomic_DNA"/>
</dbReference>
<evidence type="ECO:0000256" key="8">
    <source>
        <dbReference type="ARBA" id="ARBA00022491"/>
    </source>
</evidence>
<dbReference type="SUPFAM" id="SSF81653">
    <property type="entry name" value="Calcium ATPase, transduction domain A"/>
    <property type="match status" value="1"/>
</dbReference>
<dbReference type="InterPro" id="IPR023299">
    <property type="entry name" value="ATPase_P-typ_cyto_dom_N"/>
</dbReference>
<feature type="compositionally biased region" description="Polar residues" evidence="31">
    <location>
        <begin position="47"/>
        <end position="63"/>
    </location>
</feature>
<dbReference type="GO" id="GO:0016887">
    <property type="term" value="F:ATP hydrolysis activity"/>
    <property type="evidence" value="ECO:0007669"/>
    <property type="project" value="InterPro"/>
</dbReference>
<dbReference type="SUPFAM" id="SSF81665">
    <property type="entry name" value="Calcium ATPase, transmembrane domain M"/>
    <property type="match status" value="1"/>
</dbReference>
<keyword evidence="23 32" id="KW-0472">Membrane</keyword>
<feature type="domain" description="HMA" evidence="33">
    <location>
        <begin position="817"/>
        <end position="883"/>
    </location>
</feature>
<evidence type="ECO:0000256" key="3">
    <source>
        <dbReference type="ARBA" id="ARBA00004603"/>
    </source>
</evidence>
<dbReference type="CDD" id="cd00371">
    <property type="entry name" value="HMA"/>
    <property type="match status" value="4"/>
</dbReference>
<evidence type="ECO:0000256" key="10">
    <source>
        <dbReference type="ARBA" id="ARBA00022692"/>
    </source>
</evidence>
<dbReference type="InterPro" id="IPR001757">
    <property type="entry name" value="P_typ_ATPase"/>
</dbReference>
<evidence type="ECO:0000256" key="22">
    <source>
        <dbReference type="ARBA" id="ARBA00023065"/>
    </source>
</evidence>
<feature type="transmembrane region" description="Helical" evidence="32">
    <location>
        <begin position="1178"/>
        <end position="1200"/>
    </location>
</feature>
<evidence type="ECO:0000256" key="31">
    <source>
        <dbReference type="SAM" id="MobiDB-lite"/>
    </source>
</evidence>
<feature type="transmembrane region" description="Helical" evidence="32">
    <location>
        <begin position="906"/>
        <end position="925"/>
    </location>
</feature>
<dbReference type="GO" id="GO:0032588">
    <property type="term" value="C:trans-Golgi network membrane"/>
    <property type="evidence" value="ECO:0007669"/>
    <property type="project" value="UniProtKB-ARBA"/>
</dbReference>
<evidence type="ECO:0000256" key="24">
    <source>
        <dbReference type="ARBA" id="ARBA00023163"/>
    </source>
</evidence>
<dbReference type="SMART" id="SM00320">
    <property type="entry name" value="WD40"/>
    <property type="match status" value="4"/>
</dbReference>
<dbReference type="InterPro" id="IPR018303">
    <property type="entry name" value="ATPase_P-typ_P_site"/>
</dbReference>
<dbReference type="Pfam" id="PF00122">
    <property type="entry name" value="E1-E2_ATPase"/>
    <property type="match status" value="1"/>
</dbReference>
<feature type="transmembrane region" description="Helical" evidence="32">
    <location>
        <begin position="1584"/>
        <end position="1606"/>
    </location>
</feature>
<evidence type="ECO:0000256" key="25">
    <source>
        <dbReference type="ARBA" id="ARBA00023242"/>
    </source>
</evidence>
<feature type="domain" description="HMA" evidence="33">
    <location>
        <begin position="461"/>
        <end position="527"/>
    </location>
</feature>
<evidence type="ECO:0000259" key="33">
    <source>
        <dbReference type="PROSITE" id="PS50846"/>
    </source>
</evidence>
<feature type="domain" description="HMA" evidence="33">
    <location>
        <begin position="528"/>
        <end position="594"/>
    </location>
</feature>
<feature type="region of interest" description="Disordered" evidence="31">
    <location>
        <begin position="1"/>
        <end position="74"/>
    </location>
</feature>
<dbReference type="PROSITE" id="PS50082">
    <property type="entry name" value="WD_REPEATS_2"/>
    <property type="match status" value="2"/>
</dbReference>
<dbReference type="FunFam" id="2.70.150.10:FF:000002">
    <property type="entry name" value="Copper-transporting ATPase 1, putative"/>
    <property type="match status" value="1"/>
</dbReference>
<evidence type="ECO:0000256" key="26">
    <source>
        <dbReference type="ARBA" id="ARBA00049289"/>
    </source>
</evidence>
<evidence type="ECO:0000313" key="35">
    <source>
        <dbReference type="Proteomes" id="UP000246464"/>
    </source>
</evidence>
<comment type="subcellular location">
    <subcellularLocation>
        <location evidence="2">Golgi apparatus</location>
        <location evidence="2">trans-Golgi network membrane</location>
        <topology evidence="2">Multi-pass membrane protein</topology>
    </subcellularLocation>
    <subcellularLocation>
        <location evidence="3">Late endosome</location>
    </subcellularLocation>
    <subcellularLocation>
        <location evidence="1">Nucleus</location>
    </subcellularLocation>
</comment>
<evidence type="ECO:0000256" key="30">
    <source>
        <dbReference type="PROSITE-ProRule" id="PRU00221"/>
    </source>
</evidence>
<feature type="region of interest" description="Disordered" evidence="31">
    <location>
        <begin position="686"/>
        <end position="734"/>
    </location>
</feature>
<feature type="compositionally biased region" description="Polar residues" evidence="31">
    <location>
        <begin position="710"/>
        <end position="733"/>
    </location>
</feature>
<dbReference type="FunFam" id="1.20.1110.10:FF:000022">
    <property type="entry name" value="copper-transporting ATPase 1 isoform X2"/>
    <property type="match status" value="1"/>
</dbReference>
<evidence type="ECO:0000256" key="23">
    <source>
        <dbReference type="ARBA" id="ARBA00023136"/>
    </source>
</evidence>
<dbReference type="Gene3D" id="3.30.70.100">
    <property type="match status" value="5"/>
</dbReference>
<dbReference type="GO" id="GO:0043682">
    <property type="term" value="F:P-type divalent copper transporter activity"/>
    <property type="evidence" value="ECO:0007669"/>
    <property type="project" value="TreeGrafter"/>
</dbReference>
<dbReference type="InterPro" id="IPR006122">
    <property type="entry name" value="HMA_Cu_ion-bd"/>
</dbReference>
<dbReference type="GO" id="GO:0055070">
    <property type="term" value="P:copper ion homeostasis"/>
    <property type="evidence" value="ECO:0007669"/>
    <property type="project" value="TreeGrafter"/>
</dbReference>
<dbReference type="InterPro" id="IPR015943">
    <property type="entry name" value="WD40/YVTN_repeat-like_dom_sf"/>
</dbReference>
<keyword evidence="22" id="KW-0406">Ion transport</keyword>
<dbReference type="CDD" id="cd02094">
    <property type="entry name" value="P-type_ATPase_Cu-like"/>
    <property type="match status" value="1"/>
</dbReference>
<protein>
    <recommendedName>
        <fullName evidence="28">Copper-transporting ATPase 2</fullName>
        <ecNumber evidence="6">7.2.2.8</ecNumber>
    </recommendedName>
    <alternativeName>
        <fullName evidence="29">Copper pump 2</fullName>
    </alternativeName>
</protein>
<keyword evidence="16" id="KW-0067">ATP-binding</keyword>
<dbReference type="PROSITE" id="PS00154">
    <property type="entry name" value="ATPASE_E1_E2"/>
    <property type="match status" value="1"/>
</dbReference>
<dbReference type="GO" id="GO:0005770">
    <property type="term" value="C:late endosome"/>
    <property type="evidence" value="ECO:0007669"/>
    <property type="project" value="UniProtKB-SubCell"/>
</dbReference>
<evidence type="ECO:0000256" key="29">
    <source>
        <dbReference type="ARBA" id="ARBA00083608"/>
    </source>
</evidence>
<dbReference type="NCBIfam" id="TIGR01494">
    <property type="entry name" value="ATPase_P-type"/>
    <property type="match status" value="2"/>
</dbReference>
<evidence type="ECO:0000256" key="32">
    <source>
        <dbReference type="SAM" id="Phobius"/>
    </source>
</evidence>
<dbReference type="InterPro" id="IPR023298">
    <property type="entry name" value="ATPase_P-typ_TM_dom_sf"/>
</dbReference>
<dbReference type="PRINTS" id="PR00119">
    <property type="entry name" value="CATATPASE"/>
</dbReference>
<dbReference type="InterPro" id="IPR006121">
    <property type="entry name" value="HMA_dom"/>
</dbReference>
<evidence type="ECO:0000256" key="9">
    <source>
        <dbReference type="ARBA" id="ARBA00022574"/>
    </source>
</evidence>
<keyword evidence="9 30" id="KW-0853">WD repeat</keyword>
<dbReference type="InterPro" id="IPR019775">
    <property type="entry name" value="WD40_repeat_CS"/>
</dbReference>
<evidence type="ECO:0000256" key="28">
    <source>
        <dbReference type="ARBA" id="ARBA00074947"/>
    </source>
</evidence>
<dbReference type="FunFam" id="3.40.50.1000:FF:000092">
    <property type="entry name" value="copper-transporting ATPase 1 isoform X2"/>
    <property type="match status" value="1"/>
</dbReference>
<comment type="similarity">
    <text evidence="4">Belongs to the cation transport ATPase (P-type) (TC 3.A.3) family. Type IB subfamily.</text>
</comment>
<keyword evidence="18" id="KW-1278">Translocase</keyword>
<dbReference type="PROSITE" id="PS50294">
    <property type="entry name" value="WD_REPEATS_REGION"/>
    <property type="match status" value="2"/>
</dbReference>
<evidence type="ECO:0000256" key="20">
    <source>
        <dbReference type="ARBA" id="ARBA00023008"/>
    </source>
</evidence>
<evidence type="ECO:0000313" key="34">
    <source>
        <dbReference type="EMBL" id="AWO95955.1"/>
    </source>
</evidence>
<keyword evidence="14" id="KW-0967">Endosome</keyword>
<feature type="transmembrane region" description="Helical" evidence="32">
    <location>
        <begin position="1225"/>
        <end position="1245"/>
    </location>
</feature>
<evidence type="ECO:0000256" key="7">
    <source>
        <dbReference type="ARBA" id="ARBA00022448"/>
    </source>
</evidence>
<keyword evidence="13" id="KW-0547">Nucleotide-binding</keyword>
<dbReference type="FunFam" id="3.30.70.100:FF:000001">
    <property type="entry name" value="ATPase copper transporting beta"/>
    <property type="match status" value="4"/>
</dbReference>
<keyword evidence="12" id="KW-0677">Repeat</keyword>
<dbReference type="PROSITE" id="PS50846">
    <property type="entry name" value="HMA_2"/>
    <property type="match status" value="5"/>
</dbReference>
<keyword evidence="25" id="KW-0539">Nucleus</keyword>
<dbReference type="GO" id="GO:0005524">
    <property type="term" value="F:ATP binding"/>
    <property type="evidence" value="ECO:0007669"/>
    <property type="project" value="UniProtKB-KW"/>
</dbReference>
<name>A0A2U9AWK0_SCOMX</name>
<evidence type="ECO:0000256" key="11">
    <source>
        <dbReference type="ARBA" id="ARBA00022723"/>
    </source>
</evidence>
<dbReference type="PROSITE" id="PS00678">
    <property type="entry name" value="WD_REPEATS_1"/>
    <property type="match status" value="1"/>
</dbReference>
<feature type="transmembrane region" description="Helical" evidence="32">
    <location>
        <begin position="1612"/>
        <end position="1632"/>
    </location>
</feature>
<accession>A0A2U9AWK0</accession>
<evidence type="ECO:0000256" key="18">
    <source>
        <dbReference type="ARBA" id="ARBA00022967"/>
    </source>
</evidence>
<dbReference type="SUPFAM" id="SSF55008">
    <property type="entry name" value="HMA, heavy metal-associated domain"/>
    <property type="match status" value="5"/>
</dbReference>
<dbReference type="InterPro" id="IPR036163">
    <property type="entry name" value="HMA_dom_sf"/>
</dbReference>
<keyword evidence="35" id="KW-1185">Reference proteome</keyword>
<evidence type="ECO:0000256" key="2">
    <source>
        <dbReference type="ARBA" id="ARBA00004166"/>
    </source>
</evidence>
<feature type="repeat" description="WD" evidence="30">
    <location>
        <begin position="234"/>
        <end position="275"/>
    </location>
</feature>
<evidence type="ECO:0000256" key="13">
    <source>
        <dbReference type="ARBA" id="ARBA00022741"/>
    </source>
</evidence>
<dbReference type="Pfam" id="PF00400">
    <property type="entry name" value="WD40"/>
    <property type="match status" value="2"/>
</dbReference>
<dbReference type="InterPro" id="IPR017969">
    <property type="entry name" value="Heavy-metal-associated_CS"/>
</dbReference>
<evidence type="ECO:0000256" key="17">
    <source>
        <dbReference type="ARBA" id="ARBA00022842"/>
    </source>
</evidence>